<organism evidence="5 6">
    <name type="scientific">Plastoroseomonas hellenica</name>
    <dbReference type="NCBI Taxonomy" id="2687306"/>
    <lineage>
        <taxon>Bacteria</taxon>
        <taxon>Pseudomonadati</taxon>
        <taxon>Pseudomonadota</taxon>
        <taxon>Alphaproteobacteria</taxon>
        <taxon>Acetobacterales</taxon>
        <taxon>Acetobacteraceae</taxon>
        <taxon>Plastoroseomonas</taxon>
    </lineage>
</organism>
<feature type="domain" description="HTH gntR-type" evidence="4">
    <location>
        <begin position="14"/>
        <end position="81"/>
    </location>
</feature>
<sequence length="240" mass="26400">MDMDSSLGPVDREETLAEKVYRRLRDALVGGRLVPGQKLVHRMLAADLGVSPTPVREALLRLVSEGALELDARGIAWVPRLAVDRYDEIMDLRVELEGRAAARAALLAAPADVEALRGIQVRLMQGRRAKDMRVVLEENERFHFGVIAIARMPVLQRVVESLWVQVGPTISLLIAVPRPVAPEDHPHEAWLRALATHDPEGARAALERDLREHAAMLRPLLAEAPPAEAALRAPRRAAAG</sequence>
<dbReference type="Proteomes" id="UP001196870">
    <property type="component" value="Unassembled WGS sequence"/>
</dbReference>
<dbReference type="InterPro" id="IPR036390">
    <property type="entry name" value="WH_DNA-bd_sf"/>
</dbReference>
<gene>
    <name evidence="5" type="ORF">GXW71_19250</name>
</gene>
<keyword evidence="1" id="KW-0805">Transcription regulation</keyword>
<protein>
    <submittedName>
        <fullName evidence="5">GntR family transcriptional regulator</fullName>
    </submittedName>
</protein>
<dbReference type="InterPro" id="IPR008920">
    <property type="entry name" value="TF_FadR/GntR_C"/>
</dbReference>
<dbReference type="EMBL" id="JAAGBB010000023">
    <property type="protein sequence ID" value="MBR0666504.1"/>
    <property type="molecule type" value="Genomic_DNA"/>
</dbReference>
<reference evidence="6" key="1">
    <citation type="journal article" date="2021" name="Syst. Appl. Microbiol.">
        <title>Roseomonas hellenica sp. nov., isolated from roots of wild-growing Alkanna tinctoria.</title>
        <authorList>
            <person name="Rat A."/>
            <person name="Naranjo H.D."/>
            <person name="Lebbe L."/>
            <person name="Cnockaert M."/>
            <person name="Krigas N."/>
            <person name="Grigoriadou K."/>
            <person name="Maloupa E."/>
            <person name="Willems A."/>
        </authorList>
    </citation>
    <scope>NUCLEOTIDE SEQUENCE [LARGE SCALE GENOMIC DNA]</scope>
    <source>
        <strain evidence="6">LMG 31523</strain>
    </source>
</reference>
<dbReference type="SUPFAM" id="SSF46785">
    <property type="entry name" value="Winged helix' DNA-binding domain"/>
    <property type="match status" value="1"/>
</dbReference>
<dbReference type="InterPro" id="IPR036388">
    <property type="entry name" value="WH-like_DNA-bd_sf"/>
</dbReference>
<keyword evidence="2" id="KW-0238">DNA-binding</keyword>
<dbReference type="InterPro" id="IPR000524">
    <property type="entry name" value="Tscrpt_reg_HTH_GntR"/>
</dbReference>
<evidence type="ECO:0000313" key="5">
    <source>
        <dbReference type="EMBL" id="MBR0666504.1"/>
    </source>
</evidence>
<keyword evidence="3" id="KW-0804">Transcription</keyword>
<evidence type="ECO:0000256" key="1">
    <source>
        <dbReference type="ARBA" id="ARBA00023015"/>
    </source>
</evidence>
<evidence type="ECO:0000256" key="3">
    <source>
        <dbReference type="ARBA" id="ARBA00023163"/>
    </source>
</evidence>
<dbReference type="PANTHER" id="PTHR43537:SF39">
    <property type="entry name" value="HTH-TYPE TRANSCRIPTIONAL REGULATOR MCBR"/>
    <property type="match status" value="1"/>
</dbReference>
<dbReference type="Pfam" id="PF07729">
    <property type="entry name" value="FCD"/>
    <property type="match status" value="1"/>
</dbReference>
<dbReference type="RefSeq" id="WP_211854177.1">
    <property type="nucleotide sequence ID" value="NZ_JAAGBB010000023.1"/>
</dbReference>
<accession>A0ABS5F1U6</accession>
<dbReference type="PROSITE" id="PS50949">
    <property type="entry name" value="HTH_GNTR"/>
    <property type="match status" value="1"/>
</dbReference>
<dbReference type="SUPFAM" id="SSF48008">
    <property type="entry name" value="GntR ligand-binding domain-like"/>
    <property type="match status" value="1"/>
</dbReference>
<evidence type="ECO:0000313" key="6">
    <source>
        <dbReference type="Proteomes" id="UP001196870"/>
    </source>
</evidence>
<dbReference type="Pfam" id="PF00392">
    <property type="entry name" value="GntR"/>
    <property type="match status" value="1"/>
</dbReference>
<proteinExistence type="predicted"/>
<dbReference type="InterPro" id="IPR011711">
    <property type="entry name" value="GntR_C"/>
</dbReference>
<dbReference type="SMART" id="SM00345">
    <property type="entry name" value="HTH_GNTR"/>
    <property type="match status" value="1"/>
</dbReference>
<keyword evidence="6" id="KW-1185">Reference proteome</keyword>
<dbReference type="PANTHER" id="PTHR43537">
    <property type="entry name" value="TRANSCRIPTIONAL REGULATOR, GNTR FAMILY"/>
    <property type="match status" value="1"/>
</dbReference>
<dbReference type="SMART" id="SM00895">
    <property type="entry name" value="FCD"/>
    <property type="match status" value="1"/>
</dbReference>
<comment type="caution">
    <text evidence="5">The sequence shown here is derived from an EMBL/GenBank/DDBJ whole genome shotgun (WGS) entry which is preliminary data.</text>
</comment>
<evidence type="ECO:0000259" key="4">
    <source>
        <dbReference type="PROSITE" id="PS50949"/>
    </source>
</evidence>
<dbReference type="Gene3D" id="1.20.120.530">
    <property type="entry name" value="GntR ligand-binding domain-like"/>
    <property type="match status" value="1"/>
</dbReference>
<name>A0ABS5F1U6_9PROT</name>
<dbReference type="Gene3D" id="1.10.10.10">
    <property type="entry name" value="Winged helix-like DNA-binding domain superfamily/Winged helix DNA-binding domain"/>
    <property type="match status" value="1"/>
</dbReference>
<evidence type="ECO:0000256" key="2">
    <source>
        <dbReference type="ARBA" id="ARBA00023125"/>
    </source>
</evidence>